<evidence type="ECO:0000313" key="2">
    <source>
        <dbReference type="EMBL" id="ARQ07461.1"/>
    </source>
</evidence>
<organism evidence="2 5">
    <name type="scientific">Macrococcoides canis</name>
    <dbReference type="NCBI Taxonomy" id="1855823"/>
    <lineage>
        <taxon>Bacteria</taxon>
        <taxon>Bacillati</taxon>
        <taxon>Bacillota</taxon>
        <taxon>Bacilli</taxon>
        <taxon>Bacillales</taxon>
        <taxon>Staphylococcaceae</taxon>
        <taxon>Macrococcoides</taxon>
    </lineage>
</organism>
<reference evidence="3" key="4">
    <citation type="journal article" date="2020" name="Antimicrob. Agents Chemother.">
        <title>The novel macrolide resistance genes mef(D), msr(F) and msr(H) are present on resistance islands in Macrococcus canis, Macrococcus caseolyticus and Staphylococcus aureus.</title>
        <authorList>
            <person name="Schwendener S."/>
            <person name="Dona V."/>
            <person name="Perreten V."/>
        </authorList>
    </citation>
    <scope>NUCLEOTIDE SEQUENCE</scope>
    <source>
        <strain evidence="3">Epi0076A</strain>
    </source>
</reference>
<dbReference type="PROSITE" id="PS51352">
    <property type="entry name" value="THIOREDOXIN_2"/>
    <property type="match status" value="1"/>
</dbReference>
<dbReference type="CDD" id="cd02947">
    <property type="entry name" value="TRX_family"/>
    <property type="match status" value="1"/>
</dbReference>
<reference evidence="4 6" key="3">
    <citation type="submission" date="2019-01" db="EMBL/GenBank/DDBJ databases">
        <title>Draft genome sequences of Macrococcus caseolyticus, Macrococcus canis, Macrococcus bohemicus and Macrococcus goetzii.</title>
        <authorList>
            <person name="Mazhar S."/>
            <person name="Altermann E."/>
            <person name="Hill C."/>
            <person name="Mcauliffe O."/>
        </authorList>
    </citation>
    <scope>NUCLEOTIDE SEQUENCE [LARGE SCALE GENOMIC DNA]</scope>
    <source>
        <strain evidence="4 6">DPC7162</strain>
    </source>
</reference>
<feature type="domain" description="Thioredoxin" evidence="1">
    <location>
        <begin position="1"/>
        <end position="102"/>
    </location>
</feature>
<evidence type="ECO:0000313" key="5">
    <source>
        <dbReference type="Proteomes" id="UP000194154"/>
    </source>
</evidence>
<dbReference type="InterPro" id="IPR013766">
    <property type="entry name" value="Thioredoxin_domain"/>
</dbReference>
<name>A0A1W7AD24_9STAP</name>
<dbReference type="EMBL" id="CP021059">
    <property type="protein sequence ID" value="ARQ07461.1"/>
    <property type="molecule type" value="Genomic_DNA"/>
</dbReference>
<dbReference type="Pfam" id="PF00085">
    <property type="entry name" value="Thioredoxin"/>
    <property type="match status" value="1"/>
</dbReference>
<dbReference type="SUPFAM" id="SSF52833">
    <property type="entry name" value="Thioredoxin-like"/>
    <property type="match status" value="1"/>
</dbReference>
<dbReference type="Proteomes" id="UP000194154">
    <property type="component" value="Chromosome"/>
</dbReference>
<sequence length="102" mass="11658">MKEITTVEMFRESIEQPTIAMFTAGWCPDCHFIAPLLPEIESENEAYQFISIDRDEFIDLAVEYDVMGIPSFIAFDKGAEIGRFVSKDRKTKDEVNAFIKGL</sequence>
<dbReference type="KEGG" id="mcak:MCCS_18310"/>
<dbReference type="Gene3D" id="3.40.30.10">
    <property type="entry name" value="Glutaredoxin"/>
    <property type="match status" value="1"/>
</dbReference>
<dbReference type="OrthoDB" id="7629852at2"/>
<dbReference type="Proteomes" id="UP000501122">
    <property type="component" value="Chromosome"/>
</dbReference>
<dbReference type="AlphaFoldDB" id="A0A1W7AD24"/>
<dbReference type="EMBL" id="SDQG01000001">
    <property type="protein sequence ID" value="TDM18615.1"/>
    <property type="molecule type" value="Genomic_DNA"/>
</dbReference>
<protein>
    <submittedName>
        <fullName evidence="3 4">Thioredoxin</fullName>
    </submittedName>
    <submittedName>
        <fullName evidence="2">Thioredoxin-like protein YtpP</fullName>
    </submittedName>
</protein>
<dbReference type="InterPro" id="IPR050620">
    <property type="entry name" value="Thioredoxin_H-type-like"/>
</dbReference>
<dbReference type="InterPro" id="IPR036249">
    <property type="entry name" value="Thioredoxin-like_sf"/>
</dbReference>
<evidence type="ECO:0000313" key="4">
    <source>
        <dbReference type="EMBL" id="TDM18615.1"/>
    </source>
</evidence>
<dbReference type="STRING" id="1855823.MCCS_18310"/>
<proteinExistence type="predicted"/>
<keyword evidence="5" id="KW-1185">Reference proteome</keyword>
<dbReference type="RefSeq" id="WP_086043015.1">
    <property type="nucleotide sequence ID" value="NZ_CBCRZA010000004.1"/>
</dbReference>
<dbReference type="Proteomes" id="UP000294865">
    <property type="component" value="Unassembled WGS sequence"/>
</dbReference>
<gene>
    <name evidence="2" type="primary">ytpP</name>
    <name evidence="4" type="ORF">ETI04_03745</name>
    <name evidence="3" type="ORF">GTN30_09070</name>
    <name evidence="2" type="ORF">MCCS_18310</name>
</gene>
<reference evidence="2 5" key="1">
    <citation type="journal article" date="2017" name="Int. J. Syst. Evol. Microbiol.">
        <title>Macrococcus canis sp. nov., a skin bacterium associated with infections in dogs.</title>
        <authorList>
            <person name="Gobeli Brawand S."/>
            <person name="Cotting K."/>
            <person name="Gomez-Sanz E."/>
            <person name="Collaud A."/>
            <person name="Thomann A."/>
            <person name="Brodard I."/>
            <person name="Rodriguez-Campos S."/>
            <person name="Strauss C."/>
            <person name="Perreten V."/>
        </authorList>
    </citation>
    <scope>NUCLEOTIDE SEQUENCE [LARGE SCALE GENOMIC DNA]</scope>
    <source>
        <strain evidence="2 5">KM45013</strain>
    </source>
</reference>
<evidence type="ECO:0000259" key="1">
    <source>
        <dbReference type="PROSITE" id="PS51352"/>
    </source>
</evidence>
<dbReference type="PANTHER" id="PTHR10438">
    <property type="entry name" value="THIOREDOXIN"/>
    <property type="match status" value="1"/>
</dbReference>
<reference evidence="2" key="2">
    <citation type="submission" date="2017-04" db="EMBL/GenBank/DDBJ databases">
        <authorList>
            <person name="Afonso C.L."/>
            <person name="Miller P.J."/>
            <person name="Scott M.A."/>
            <person name="Spackman E."/>
            <person name="Goraichik I."/>
            <person name="Dimitrov K.M."/>
            <person name="Suarez D.L."/>
            <person name="Swayne D.E."/>
        </authorList>
    </citation>
    <scope>NUCLEOTIDE SEQUENCE</scope>
    <source>
        <strain evidence="2">KM45013</strain>
    </source>
</reference>
<dbReference type="GeneID" id="35295927"/>
<dbReference type="PANTHER" id="PTHR10438:SF468">
    <property type="entry name" value="THIOREDOXIN-1-RELATED"/>
    <property type="match status" value="1"/>
</dbReference>
<dbReference type="EMBL" id="CP047363">
    <property type="protein sequence ID" value="QIH78826.1"/>
    <property type="molecule type" value="Genomic_DNA"/>
</dbReference>
<accession>A0A1W7AD24</accession>
<evidence type="ECO:0000313" key="6">
    <source>
        <dbReference type="Proteomes" id="UP000294865"/>
    </source>
</evidence>
<evidence type="ECO:0000313" key="3">
    <source>
        <dbReference type="EMBL" id="QIH78826.1"/>
    </source>
</evidence>